<dbReference type="NCBIfam" id="NF033547">
    <property type="entry name" value="transpos_IS1595"/>
    <property type="match status" value="1"/>
</dbReference>
<dbReference type="Pfam" id="PF12760">
    <property type="entry name" value="Zn_ribbon_IS1595"/>
    <property type="match status" value="1"/>
</dbReference>
<evidence type="ECO:0000313" key="2">
    <source>
        <dbReference type="EMBL" id="MDQ0463012.1"/>
    </source>
</evidence>
<accession>A0ABU0ILX6</accession>
<organism evidence="2 3">
    <name type="scientific">Caulobacter ginsengisoli</name>
    <dbReference type="NCBI Taxonomy" id="400775"/>
    <lineage>
        <taxon>Bacteria</taxon>
        <taxon>Pseudomonadati</taxon>
        <taxon>Pseudomonadota</taxon>
        <taxon>Alphaproteobacteria</taxon>
        <taxon>Caulobacterales</taxon>
        <taxon>Caulobacteraceae</taxon>
        <taxon>Caulobacter</taxon>
    </lineage>
</organism>
<evidence type="ECO:0000259" key="1">
    <source>
        <dbReference type="SMART" id="SM01126"/>
    </source>
</evidence>
<dbReference type="InterPro" id="IPR024442">
    <property type="entry name" value="Transposase_Zn_ribbon"/>
</dbReference>
<dbReference type="Pfam" id="PF12762">
    <property type="entry name" value="DDE_Tnp_IS1595"/>
    <property type="match status" value="1"/>
</dbReference>
<dbReference type="InterPro" id="IPR053164">
    <property type="entry name" value="IS1016-like_transposase"/>
</dbReference>
<keyword evidence="3" id="KW-1185">Reference proteome</keyword>
<dbReference type="InterPro" id="IPR024445">
    <property type="entry name" value="Tnp_ISXO2-like"/>
</dbReference>
<dbReference type="SMART" id="SM01126">
    <property type="entry name" value="DDE_Tnp_IS1595"/>
    <property type="match status" value="1"/>
</dbReference>
<dbReference type="PANTHER" id="PTHR47163">
    <property type="entry name" value="DDE_TNP_IS1595 DOMAIN-CONTAINING PROTEIN"/>
    <property type="match status" value="1"/>
</dbReference>
<feature type="domain" description="ISXO2-like transposase" evidence="1">
    <location>
        <begin position="130"/>
        <end position="281"/>
    </location>
</feature>
<dbReference type="RefSeq" id="WP_307346175.1">
    <property type="nucleotide sequence ID" value="NZ_JAUSVS010000001.1"/>
</dbReference>
<dbReference type="Proteomes" id="UP001228905">
    <property type="component" value="Unassembled WGS sequence"/>
</dbReference>
<dbReference type="PANTHER" id="PTHR47163:SF2">
    <property type="entry name" value="SI:DKEY-17M8.2"/>
    <property type="match status" value="1"/>
</dbReference>
<dbReference type="EMBL" id="JAUSVS010000001">
    <property type="protein sequence ID" value="MDQ0463012.1"/>
    <property type="molecule type" value="Genomic_DNA"/>
</dbReference>
<evidence type="ECO:0000313" key="3">
    <source>
        <dbReference type="Proteomes" id="UP001228905"/>
    </source>
</evidence>
<comment type="caution">
    <text evidence="2">The sequence shown here is derived from an EMBL/GenBank/DDBJ whole genome shotgun (WGS) entry which is preliminary data.</text>
</comment>
<sequence length="325" mass="36466">MSADLTNPIFTNEEAARIHFEALRWPDGRVCPHCGTVGNSTLMQGKTTRAGLYKCKDCRKPFTATMGTVYEKSHIPLHKWLLATHLMCASKKGMSAHQLYRMLGFGSYRTAWFMAHRIREAMRPGGNLPPMGGDGSPVEVDETFIGHDPKNPAEPGKKASINQMNKVLSLVSRETGEARSFVVKDLRMATIVPIIEANVAREARLMTDEATRYTSIGWNFADHGVVNHGKEEFVSTVDPTVHTNTVEGFYSIFKRGMRGVYQHCGSRHLHRYVAEFDFRYSNRIANGFDDKARAERAVKGVVGKRLTYRQPDGHKSFSLRAATAW</sequence>
<protein>
    <submittedName>
        <fullName evidence="2">Transposase-like protein</fullName>
    </submittedName>
</protein>
<name>A0ABU0ILX6_9CAUL</name>
<reference evidence="2 3" key="1">
    <citation type="submission" date="2023-07" db="EMBL/GenBank/DDBJ databases">
        <title>Genomic Encyclopedia of Type Strains, Phase IV (KMG-IV): sequencing the most valuable type-strain genomes for metagenomic binning, comparative biology and taxonomic classification.</title>
        <authorList>
            <person name="Goeker M."/>
        </authorList>
    </citation>
    <scope>NUCLEOTIDE SEQUENCE [LARGE SCALE GENOMIC DNA]</scope>
    <source>
        <strain evidence="2 3">DSM 18695</strain>
    </source>
</reference>
<gene>
    <name evidence="2" type="ORF">QO010_000760</name>
</gene>
<proteinExistence type="predicted"/>